<evidence type="ECO:0000313" key="1">
    <source>
        <dbReference type="EMBL" id="PPK48673.1"/>
    </source>
</evidence>
<organism evidence="1 2">
    <name type="scientific">Clostridium algidicarnis DSM 15099</name>
    <dbReference type="NCBI Taxonomy" id="1121295"/>
    <lineage>
        <taxon>Bacteria</taxon>
        <taxon>Bacillati</taxon>
        <taxon>Bacillota</taxon>
        <taxon>Clostridia</taxon>
        <taxon>Eubacteriales</taxon>
        <taxon>Clostridiaceae</taxon>
        <taxon>Clostridium</taxon>
    </lineage>
</organism>
<dbReference type="Proteomes" id="UP000239863">
    <property type="component" value="Unassembled WGS sequence"/>
</dbReference>
<protein>
    <submittedName>
        <fullName evidence="1">Uncharacterized protein DUF2620</fullName>
    </submittedName>
</protein>
<dbReference type="STRING" id="37659.GCA_000703125_01520"/>
<dbReference type="InterPro" id="IPR021238">
    <property type="entry name" value="DUF2620"/>
</dbReference>
<name>A0A2S6FYH9_9CLOT</name>
<comment type="caution">
    <text evidence="1">The sequence shown here is derived from an EMBL/GenBank/DDBJ whole genome shotgun (WGS) entry which is preliminary data.</text>
</comment>
<reference evidence="1 2" key="1">
    <citation type="submission" date="2018-02" db="EMBL/GenBank/DDBJ databases">
        <title>Genomic Encyclopedia of Archaeal and Bacterial Type Strains, Phase II (KMG-II): from individual species to whole genera.</title>
        <authorList>
            <person name="Goeker M."/>
        </authorList>
    </citation>
    <scope>NUCLEOTIDE SEQUENCE [LARGE SCALE GENOMIC DNA]</scope>
    <source>
        <strain evidence="1 2">DSM 15099</strain>
    </source>
</reference>
<dbReference type="Pfam" id="PF10941">
    <property type="entry name" value="DUF2620"/>
    <property type="match status" value="1"/>
</dbReference>
<proteinExistence type="predicted"/>
<dbReference type="AlphaFoldDB" id="A0A2S6FYH9"/>
<dbReference type="RefSeq" id="WP_104409624.1">
    <property type="nucleotide sequence ID" value="NZ_PTIS01000005.1"/>
</dbReference>
<accession>A0A2S6FYH9</accession>
<sequence length="120" mass="12422">MIKIVIGGQLDKDMVAEITRKVAGDRATIEIKSDIEAAMAIKTGEADYYLGACNTGGGGALAMAIALLGMGLCATVSMPGNIKSKEAIISEIEAGKKAFGFTPQHADTVIPIIINKILEG</sequence>
<dbReference type="EMBL" id="PTIS01000005">
    <property type="protein sequence ID" value="PPK48673.1"/>
    <property type="molecule type" value="Genomic_DNA"/>
</dbReference>
<dbReference type="OrthoDB" id="5191605at2"/>
<evidence type="ECO:0000313" key="2">
    <source>
        <dbReference type="Proteomes" id="UP000239863"/>
    </source>
</evidence>
<gene>
    <name evidence="1" type="ORF">BD821_10551</name>
</gene>